<keyword evidence="3" id="KW-1185">Reference proteome</keyword>
<name>A0ABY7PMG5_9BACT</name>
<dbReference type="RefSeq" id="WP_270126968.1">
    <property type="nucleotide sequence ID" value="NZ_CP115396.1"/>
</dbReference>
<dbReference type="InterPro" id="IPR006311">
    <property type="entry name" value="TAT_signal"/>
</dbReference>
<sequence>MRLNATPKTLNAASAPLTPASANQERRGWLKKLGAALGLGIMAGPAAAARGTRGTLGVQGPDGDYIGQIILFAGSNWQLQNYLPCNGQLLPINQYTALFSVIGPTYGGNGRDNFALPDLRGRVPMGAGQGPGLSNYNVGQAGGTETVTLTAGNLPTHTHWLNVAAGAATTATASGNFPAAATGQTAGGENLLVNSFNTAGGAIANSAAISPAGSSLPYLNMPPHLAMTYYICVNGYYPVRS</sequence>
<proteinExistence type="predicted"/>
<evidence type="ECO:0000313" key="2">
    <source>
        <dbReference type="EMBL" id="WBO84438.1"/>
    </source>
</evidence>
<dbReference type="Pfam" id="PF07484">
    <property type="entry name" value="Collar"/>
    <property type="match status" value="1"/>
</dbReference>
<evidence type="ECO:0000259" key="1">
    <source>
        <dbReference type="Pfam" id="PF07484"/>
    </source>
</evidence>
<dbReference type="InterPro" id="IPR011083">
    <property type="entry name" value="Phage_tail_collar_dom"/>
</dbReference>
<reference evidence="2 3" key="1">
    <citation type="journal article" date="2011" name="Int. J. Syst. Evol. Microbiol.">
        <title>Hymenobacter yonginensis sp. nov., isolated from a mesotrophic artificial lake.</title>
        <authorList>
            <person name="Joung Y."/>
            <person name="Cho S.H."/>
            <person name="Kim H."/>
            <person name="Kim S.B."/>
            <person name="Joh K."/>
        </authorList>
    </citation>
    <scope>NUCLEOTIDE SEQUENCE [LARGE SCALE GENOMIC DNA]</scope>
    <source>
        <strain evidence="2 3">KCTC 22745</strain>
    </source>
</reference>
<evidence type="ECO:0000313" key="3">
    <source>
        <dbReference type="Proteomes" id="UP001211872"/>
    </source>
</evidence>
<gene>
    <name evidence="2" type="ORF">O9Z63_18975</name>
</gene>
<dbReference type="Gene3D" id="3.90.1340.10">
    <property type="entry name" value="Phage tail collar domain"/>
    <property type="match status" value="1"/>
</dbReference>
<dbReference type="Proteomes" id="UP001211872">
    <property type="component" value="Chromosome"/>
</dbReference>
<dbReference type="EMBL" id="CP115396">
    <property type="protein sequence ID" value="WBO84438.1"/>
    <property type="molecule type" value="Genomic_DNA"/>
</dbReference>
<dbReference type="PROSITE" id="PS51318">
    <property type="entry name" value="TAT"/>
    <property type="match status" value="1"/>
</dbReference>
<organism evidence="2 3">
    <name type="scientific">Hymenobacter yonginensis</name>
    <dbReference type="NCBI Taxonomy" id="748197"/>
    <lineage>
        <taxon>Bacteria</taxon>
        <taxon>Pseudomonadati</taxon>
        <taxon>Bacteroidota</taxon>
        <taxon>Cytophagia</taxon>
        <taxon>Cytophagales</taxon>
        <taxon>Hymenobacteraceae</taxon>
        <taxon>Hymenobacter</taxon>
    </lineage>
</organism>
<accession>A0ABY7PMG5</accession>
<dbReference type="SUPFAM" id="SSF88874">
    <property type="entry name" value="Receptor-binding domain of short tail fibre protein gp12"/>
    <property type="match status" value="1"/>
</dbReference>
<feature type="domain" description="Phage tail collar" evidence="1">
    <location>
        <begin position="67"/>
        <end position="124"/>
    </location>
</feature>
<dbReference type="InterPro" id="IPR037053">
    <property type="entry name" value="Phage_tail_collar_dom_sf"/>
</dbReference>
<protein>
    <submittedName>
        <fullName evidence="2">Tail fiber protein</fullName>
    </submittedName>
</protein>